<accession>L0IAQ5</accession>
<dbReference type="AlphaFoldDB" id="L0IAQ5"/>
<evidence type="ECO:0000259" key="2">
    <source>
        <dbReference type="Pfam" id="PF22665"/>
    </source>
</evidence>
<dbReference type="Pfam" id="PF22665">
    <property type="entry name" value="WHD_DUF6293"/>
    <property type="match status" value="1"/>
</dbReference>
<dbReference type="EMBL" id="CP003050">
    <property type="protein sequence ID" value="AGB15819.1"/>
    <property type="molecule type" value="Genomic_DNA"/>
</dbReference>
<protein>
    <submittedName>
        <fullName evidence="3">Uncharacterized protein</fullName>
    </submittedName>
</protein>
<keyword evidence="4" id="KW-1185">Reference proteome</keyword>
<dbReference type="KEGG" id="hru:Halru_1204"/>
<dbReference type="Proteomes" id="UP000010846">
    <property type="component" value="Chromosome"/>
</dbReference>
<dbReference type="Pfam" id="PF19810">
    <property type="entry name" value="HFX_2341_N"/>
    <property type="match status" value="1"/>
</dbReference>
<dbReference type="InterPro" id="IPR054162">
    <property type="entry name" value="DUF6293_C"/>
</dbReference>
<reference evidence="3" key="1">
    <citation type="submission" date="2011-09" db="EMBL/GenBank/DDBJ databases">
        <title>Complete sequence of Halovivax ruber XH-70.</title>
        <authorList>
            <consortium name="US DOE Joint Genome Institute"/>
            <person name="Lucas S."/>
            <person name="Han J."/>
            <person name="Lapidus A."/>
            <person name="Cheng J.-F."/>
            <person name="Goodwin L."/>
            <person name="Pitluck S."/>
            <person name="Peters L."/>
            <person name="Mikhailova N."/>
            <person name="Davenport K."/>
            <person name="Detter J.C."/>
            <person name="Han C."/>
            <person name="Tapia R."/>
            <person name="Land M."/>
            <person name="Hauser L."/>
            <person name="Kyrpides N."/>
            <person name="Ivanova N."/>
            <person name="Pagani I."/>
            <person name="Sproer C."/>
            <person name="Anderson I."/>
            <person name="Woyke T."/>
        </authorList>
    </citation>
    <scope>NUCLEOTIDE SEQUENCE</scope>
    <source>
        <strain evidence="3">XH-70</strain>
    </source>
</reference>
<evidence type="ECO:0000313" key="4">
    <source>
        <dbReference type="Proteomes" id="UP000010846"/>
    </source>
</evidence>
<dbReference type="InterPro" id="IPR046260">
    <property type="entry name" value="HFX_2341-like_N"/>
</dbReference>
<organism evidence="3 4">
    <name type="scientific">Halovivax ruber (strain DSM 18193 / JCM 13892 / XH-70)</name>
    <dbReference type="NCBI Taxonomy" id="797302"/>
    <lineage>
        <taxon>Archaea</taxon>
        <taxon>Methanobacteriati</taxon>
        <taxon>Methanobacteriota</taxon>
        <taxon>Stenosarchaea group</taxon>
        <taxon>Halobacteria</taxon>
        <taxon>Halobacteriales</taxon>
        <taxon>Natrialbaceae</taxon>
        <taxon>Halovivax</taxon>
    </lineage>
</organism>
<evidence type="ECO:0000259" key="1">
    <source>
        <dbReference type="Pfam" id="PF19810"/>
    </source>
</evidence>
<dbReference type="HOGENOM" id="CLU_087820_0_0_2"/>
<sequence>MDVTQRVHIAPVSSEYDRVLHPIEEQRADVAHILVHENPAEVPAYVEDLCDEIAEFVQELTVTETDFADVYSVLGDVTTLAARHDGDDVYVNVSGAGTIPAIGATIACMDVSTDATAYYVTPESYAHDADDHPITSGMESTTPVPTYPIDSPTPDQIAIMELLADPAAIDDRFETTRPNKSDLIEYARELGLSFIADRNPSTDKGAFRLLDTHIVEPLLEDGYVTVEQVGRRRLVELTERGENAYRAFHHKFDVR</sequence>
<dbReference type="GeneID" id="14375458"/>
<evidence type="ECO:0000313" key="3">
    <source>
        <dbReference type="EMBL" id="AGB15819.1"/>
    </source>
</evidence>
<proteinExistence type="predicted"/>
<dbReference type="RefSeq" id="WP_015300475.1">
    <property type="nucleotide sequence ID" value="NC_019964.1"/>
</dbReference>
<name>L0IAQ5_HALRX</name>
<dbReference type="OrthoDB" id="142096at2157"/>
<gene>
    <name evidence="3" type="ordered locus">Halru_1204</name>
</gene>
<feature type="domain" description="DUF6293" evidence="2">
    <location>
        <begin position="144"/>
        <end position="248"/>
    </location>
</feature>
<feature type="domain" description="HFX-2341-like N-terminal" evidence="1">
    <location>
        <begin position="6"/>
        <end position="125"/>
    </location>
</feature>
<dbReference type="eggNOG" id="arCOG01449">
    <property type="taxonomic scope" value="Archaea"/>
</dbReference>